<dbReference type="KEGG" id="rca:Rcas_3708"/>
<feature type="binding site" evidence="7">
    <location>
        <position position="73"/>
    </location>
    <ligand>
        <name>Mg(2+)</name>
        <dbReference type="ChEBI" id="CHEBI:18420"/>
        <label>2</label>
    </ligand>
</feature>
<dbReference type="HOGENOM" id="CLU_073198_1_2_0"/>
<dbReference type="Gene3D" id="3.90.80.10">
    <property type="entry name" value="Inorganic pyrophosphatase"/>
    <property type="match status" value="1"/>
</dbReference>
<evidence type="ECO:0000256" key="3">
    <source>
        <dbReference type="ARBA" id="ARBA00022723"/>
    </source>
</evidence>
<evidence type="ECO:0000256" key="1">
    <source>
        <dbReference type="ARBA" id="ARBA00001946"/>
    </source>
</evidence>
<keyword evidence="5 7" id="KW-0460">Magnesium</keyword>
<evidence type="ECO:0000256" key="6">
    <source>
        <dbReference type="ARBA" id="ARBA00047820"/>
    </source>
</evidence>
<evidence type="ECO:0000256" key="2">
    <source>
        <dbReference type="ARBA" id="ARBA00022490"/>
    </source>
</evidence>
<keyword evidence="4 7" id="KW-0378">Hydrolase</keyword>
<evidence type="ECO:0000256" key="5">
    <source>
        <dbReference type="ARBA" id="ARBA00022842"/>
    </source>
</evidence>
<sequence>MTMNLWHELESGPNTPDVIHVVVEIPKGSRNKYEYHKQTGAFKLDRVLYSAVHYPGDYGFIPQTYYDDGDPLDVLVMTNLPTFTGCIVEARPIGMFRMTDRGEPDDKILAVLHYDPFFADFSDYTQLPAHYLKEVEHFFTVYKDLEGARVEPIGWENAMVAKERVCYAVNHYWDMRAGRLPKRV</sequence>
<keyword evidence="3 7" id="KW-0479">Metal-binding</keyword>
<comment type="subcellular location">
    <subcellularLocation>
        <location evidence="7">Cytoplasm</location>
    </subcellularLocation>
</comment>
<keyword evidence="2 7" id="KW-0963">Cytoplasm</keyword>
<dbReference type="PROSITE" id="PS00387">
    <property type="entry name" value="PPASE"/>
    <property type="match status" value="1"/>
</dbReference>
<dbReference type="InterPro" id="IPR036649">
    <property type="entry name" value="Pyrophosphatase_sf"/>
</dbReference>
<name>A7NQA2_ROSCS</name>
<dbReference type="eggNOG" id="COG0221">
    <property type="taxonomic scope" value="Bacteria"/>
</dbReference>
<dbReference type="GO" id="GO:0004427">
    <property type="term" value="F:inorganic diphosphate phosphatase activity"/>
    <property type="evidence" value="ECO:0007669"/>
    <property type="project" value="UniProtKB-UniRule"/>
</dbReference>
<dbReference type="GO" id="GO:0000287">
    <property type="term" value="F:magnesium ion binding"/>
    <property type="evidence" value="ECO:0007669"/>
    <property type="project" value="UniProtKB-UniRule"/>
</dbReference>
<feature type="binding site" evidence="7">
    <location>
        <position position="58"/>
    </location>
    <ligand>
        <name>substrate</name>
    </ligand>
</feature>
<dbReference type="GO" id="GO:0006796">
    <property type="term" value="P:phosphate-containing compound metabolic process"/>
    <property type="evidence" value="ECO:0007669"/>
    <property type="project" value="InterPro"/>
</dbReference>
<dbReference type="STRING" id="383372.Rcas_3708"/>
<comment type="subunit">
    <text evidence="7">Homohexamer.</text>
</comment>
<feature type="binding site" evidence="7">
    <location>
        <position position="46"/>
    </location>
    <ligand>
        <name>substrate</name>
    </ligand>
</feature>
<organism evidence="8 9">
    <name type="scientific">Roseiflexus castenholzii (strain DSM 13941 / HLO8)</name>
    <dbReference type="NCBI Taxonomy" id="383372"/>
    <lineage>
        <taxon>Bacteria</taxon>
        <taxon>Bacillati</taxon>
        <taxon>Chloroflexota</taxon>
        <taxon>Chloroflexia</taxon>
        <taxon>Chloroflexales</taxon>
        <taxon>Roseiflexineae</taxon>
        <taxon>Roseiflexaceae</taxon>
        <taxon>Roseiflexus</taxon>
    </lineage>
</organism>
<dbReference type="EC" id="3.6.1.1" evidence="7"/>
<dbReference type="InterPro" id="IPR008162">
    <property type="entry name" value="Pyrophosphatase"/>
</dbReference>
<dbReference type="HAMAP" id="MF_00209">
    <property type="entry name" value="Inorganic_PPase"/>
    <property type="match status" value="1"/>
</dbReference>
<feature type="binding site" evidence="7">
    <location>
        <position position="32"/>
    </location>
    <ligand>
        <name>substrate</name>
    </ligand>
</feature>
<comment type="cofactor">
    <cofactor evidence="1 7">
        <name>Mg(2+)</name>
        <dbReference type="ChEBI" id="CHEBI:18420"/>
    </cofactor>
</comment>
<evidence type="ECO:0000256" key="4">
    <source>
        <dbReference type="ARBA" id="ARBA00022801"/>
    </source>
</evidence>
<dbReference type="OrthoDB" id="5187599at2"/>
<feature type="binding site" evidence="7">
    <location>
        <position position="73"/>
    </location>
    <ligand>
        <name>Mg(2+)</name>
        <dbReference type="ChEBI" id="CHEBI:18420"/>
        <label>1</label>
    </ligand>
</feature>
<feature type="binding site" evidence="7">
    <location>
        <position position="142"/>
    </location>
    <ligand>
        <name>substrate</name>
    </ligand>
</feature>
<comment type="similarity">
    <text evidence="7">Belongs to the PPase family.</text>
</comment>
<keyword evidence="9" id="KW-1185">Reference proteome</keyword>
<dbReference type="Pfam" id="PF00719">
    <property type="entry name" value="Pyrophosphatase"/>
    <property type="match status" value="1"/>
</dbReference>
<gene>
    <name evidence="7" type="primary">ppa</name>
    <name evidence="8" type="ordered locus">Rcas_3708</name>
</gene>
<comment type="function">
    <text evidence="7">Catalyzes the hydrolysis of inorganic pyrophosphate (PPi) forming two phosphate ions.</text>
</comment>
<feature type="binding site" evidence="7">
    <location>
        <position position="68"/>
    </location>
    <ligand>
        <name>Mg(2+)</name>
        <dbReference type="ChEBI" id="CHEBI:18420"/>
        <label>1</label>
    </ligand>
</feature>
<dbReference type="SUPFAM" id="SSF50324">
    <property type="entry name" value="Inorganic pyrophosphatase"/>
    <property type="match status" value="1"/>
</dbReference>
<dbReference type="AlphaFoldDB" id="A7NQA2"/>
<dbReference type="Proteomes" id="UP000000263">
    <property type="component" value="Chromosome"/>
</dbReference>
<protein>
    <recommendedName>
        <fullName evidence="7">Inorganic pyrophosphatase</fullName>
        <ecNumber evidence="7">3.6.1.1</ecNumber>
    </recommendedName>
    <alternativeName>
        <fullName evidence="7">Pyrophosphate phospho-hydrolase</fullName>
        <shortName evidence="7">PPase</shortName>
    </alternativeName>
</protein>
<feature type="binding site" evidence="7">
    <location>
        <position position="105"/>
    </location>
    <ligand>
        <name>Mg(2+)</name>
        <dbReference type="ChEBI" id="CHEBI:18420"/>
        <label>1</label>
    </ligand>
</feature>
<accession>A7NQA2</accession>
<evidence type="ECO:0000256" key="7">
    <source>
        <dbReference type="HAMAP-Rule" id="MF_00209"/>
    </source>
</evidence>
<proteinExistence type="inferred from homology"/>
<comment type="catalytic activity">
    <reaction evidence="6 7">
        <text>diphosphate + H2O = 2 phosphate + H(+)</text>
        <dbReference type="Rhea" id="RHEA:24576"/>
        <dbReference type="ChEBI" id="CHEBI:15377"/>
        <dbReference type="ChEBI" id="CHEBI:15378"/>
        <dbReference type="ChEBI" id="CHEBI:33019"/>
        <dbReference type="ChEBI" id="CHEBI:43474"/>
        <dbReference type="EC" id="3.6.1.1"/>
    </reaction>
</comment>
<evidence type="ECO:0000313" key="8">
    <source>
        <dbReference type="EMBL" id="ABU59748.1"/>
    </source>
</evidence>
<dbReference type="FunFam" id="3.90.80.10:FF:000003">
    <property type="entry name" value="Inorganic pyrophosphatase"/>
    <property type="match status" value="1"/>
</dbReference>
<reference evidence="8 9" key="1">
    <citation type="submission" date="2007-08" db="EMBL/GenBank/DDBJ databases">
        <title>Complete sequence of Roseiflexus castenholzii DSM 13941.</title>
        <authorList>
            <consortium name="US DOE Joint Genome Institute"/>
            <person name="Copeland A."/>
            <person name="Lucas S."/>
            <person name="Lapidus A."/>
            <person name="Barry K."/>
            <person name="Glavina del Rio T."/>
            <person name="Dalin E."/>
            <person name="Tice H."/>
            <person name="Pitluck S."/>
            <person name="Thompson L.S."/>
            <person name="Brettin T."/>
            <person name="Bruce D."/>
            <person name="Detter J.C."/>
            <person name="Han C."/>
            <person name="Tapia R."/>
            <person name="Schmutz J."/>
            <person name="Larimer F."/>
            <person name="Land M."/>
            <person name="Hauser L."/>
            <person name="Kyrpides N."/>
            <person name="Mikhailova N."/>
            <person name="Bryant D.A."/>
            <person name="Hanada S."/>
            <person name="Tsukatani Y."/>
            <person name="Richardson P."/>
        </authorList>
    </citation>
    <scope>NUCLEOTIDE SEQUENCE [LARGE SCALE GENOMIC DNA]</scope>
    <source>
        <strain evidence="9">DSM 13941 / HLO8</strain>
    </source>
</reference>
<dbReference type="CDD" id="cd00412">
    <property type="entry name" value="pyrophosphatase"/>
    <property type="match status" value="1"/>
</dbReference>
<dbReference type="PANTHER" id="PTHR10286">
    <property type="entry name" value="INORGANIC PYROPHOSPHATASE"/>
    <property type="match status" value="1"/>
</dbReference>
<evidence type="ECO:0000313" key="9">
    <source>
        <dbReference type="Proteomes" id="UP000000263"/>
    </source>
</evidence>
<dbReference type="EMBL" id="CP000804">
    <property type="protein sequence ID" value="ABU59748.1"/>
    <property type="molecule type" value="Genomic_DNA"/>
</dbReference>
<dbReference type="GO" id="GO:0005737">
    <property type="term" value="C:cytoplasm"/>
    <property type="evidence" value="ECO:0007669"/>
    <property type="project" value="UniProtKB-SubCell"/>
</dbReference>